<dbReference type="PANTHER" id="PTHR28037:SF1">
    <property type="entry name" value="ALCOHOL O-ACETYLTRANSFERASE 1-RELATED"/>
    <property type="match status" value="1"/>
</dbReference>
<proteinExistence type="predicted"/>
<sequence>MDPNLELYKSVLHLGVADRRQRLQHLPRSELSRLHIIVTREKQAQRLEELIAGRDLVQLALTDPSEVIECTPLKYALLGRTTYSYDEDEMVSRITNNIARSSQILVDTIARFDQVTKPFRLDALKLVYCDIYYVDGGNATLQEIFEARLQEEELQTPAEQARELVRYNALKRARRNAKWMIPAMERLSEEEQAQPTHEYMETLQRIWKQVSPAPPPWIQKILDTRQQWGFIYYLPREANQKYGSDWESVWARIKDSMAPPAERNMGDATWWSIHCQGEDNRRKVLEPLLTEDWPKFYPNDSLAEDEDFRRHFKQYREENANRLSPGILCNTFITIPIELLPDLSEDDEFGENYTLNPYWVWAHDADWDPSGEVPVSGGEKYQGRVRVAIWSLSAWFYAARWEGISLHDMWLKAQEHPDKVWVKGTGSLQRTWYLYHRLGIWSNILVSACYTCANGQKLSQSTIIEALRLVVQAHPALWHVFVQRPSPNRGNHELHTARLHTIDLEKCIELVDCDQNNPEVTSDDLERAHNEWLWTADEPDRPFWKLLVKGSNIIFVYHHSLGDGISGMVFHREFLAALNSLAVTKIMHIARPDTLIHADESVQSPVEPEDVWEGKDSILEIIWTQLVWLFVKLFYGNDRIYGDLPPPKPHLKSATAVAKPGERTVTRISSYRIPAEDMSSILKACRKHQTTFTPLLITMFTIVLGTEFYPNAKIGATRFNFDLRPSLPMSRVGGGTANGTFVNAAGSWQLWHKLGPFRQVLVTKGDAKETSLDSCSVWELVKDYKKDMTRAISGQAIRYWIGVKRLGTDLEKVVDNGFPSISLLLKPTFSVSNIGSFDNAQVEDDEKSTGLWRIDDMQFSAGAVNGNQGTHGAIFHVCGVKGGDTVITATYEDGIVLREMADKILELAINSKRISRRFAVTNVFTGEDHAYRPRPRSLRSTKGTWAALKYYKTVWGLSCIGDRSYYRDHSLNDINFWDCDGFLTARDITDQRANLPKYLWETCNATEHLESFPFLVIGCQRGPSDDPPFSVAGAIAICRDAKGFAFMTPIGDFAQGDEIEVDDDILDQICQGISFLWTMLVVEMPLFSKEEHLERLQSLPVAVGSYIFTLRFNSGLLPNADRIRASEVKPDPEKPFRAADHRIGDLFLVDYVAGVTQTVCNFGRRSTLGWKGDAPHNVEPRNSQGEGSSNGVKYFAFDQAAFVANEREIALSCASVPLQCRKESLKGHQPQRMAAQECGMLHLPNHQLRSSNRIERHILYAASYDSEFEERS</sequence>
<name>F9FP52_FUSOF</name>
<dbReference type="SUPFAM" id="SSF52777">
    <property type="entry name" value="CoA-dependent acyltransferases"/>
    <property type="match status" value="1"/>
</dbReference>
<dbReference type="Pfam" id="PF07247">
    <property type="entry name" value="AATase"/>
    <property type="match status" value="1"/>
</dbReference>
<accession>F9FP52</accession>
<dbReference type="InterPro" id="IPR023213">
    <property type="entry name" value="CAT-like_dom_sf"/>
</dbReference>
<evidence type="ECO:0008006" key="2">
    <source>
        <dbReference type="Google" id="ProtNLM"/>
    </source>
</evidence>
<dbReference type="STRING" id="660025.F9FP52"/>
<dbReference type="OrthoDB" id="2150604at2759"/>
<dbReference type="EMBL" id="AFQF01002467">
    <property type="protein sequence ID" value="EGU81287.1"/>
    <property type="molecule type" value="Genomic_DNA"/>
</dbReference>
<protein>
    <recommendedName>
        <fullName evidence="2">Condensation domain-containing protein</fullName>
    </recommendedName>
</protein>
<dbReference type="AlphaFoldDB" id="F9FP52"/>
<reference evidence="1" key="1">
    <citation type="journal article" date="2012" name="Mol. Plant Microbe Interact.">
        <title>A highly conserved effector in Fusarium oxysporum is required for full virulence on Arabidopsis.</title>
        <authorList>
            <person name="Thatcher L.F."/>
            <person name="Gardiner D.M."/>
            <person name="Kazan K."/>
            <person name="Manners J."/>
        </authorList>
    </citation>
    <scope>NUCLEOTIDE SEQUENCE [LARGE SCALE GENOMIC DNA]</scope>
    <source>
        <strain evidence="1">Fo5176</strain>
    </source>
</reference>
<evidence type="ECO:0000313" key="1">
    <source>
        <dbReference type="EMBL" id="EGU81287.1"/>
    </source>
</evidence>
<dbReference type="PANTHER" id="PTHR28037">
    <property type="entry name" value="ALCOHOL O-ACETYLTRANSFERASE 1-RELATED"/>
    <property type="match status" value="1"/>
</dbReference>
<organism evidence="1">
    <name type="scientific">Fusarium oxysporum (strain Fo5176)</name>
    <name type="common">Fusarium vascular wilt</name>
    <dbReference type="NCBI Taxonomy" id="660025"/>
    <lineage>
        <taxon>Eukaryota</taxon>
        <taxon>Fungi</taxon>
        <taxon>Dikarya</taxon>
        <taxon>Ascomycota</taxon>
        <taxon>Pezizomycotina</taxon>
        <taxon>Sordariomycetes</taxon>
        <taxon>Hypocreomycetidae</taxon>
        <taxon>Hypocreales</taxon>
        <taxon>Nectriaceae</taxon>
        <taxon>Fusarium</taxon>
        <taxon>Fusarium oxysporum species complex</taxon>
    </lineage>
</organism>
<dbReference type="InterPro" id="IPR052058">
    <property type="entry name" value="Alcohol_O-acetyltransferase"/>
</dbReference>
<comment type="caution">
    <text evidence="1">The sequence shown here is derived from an EMBL/GenBank/DDBJ whole genome shotgun (WGS) entry which is preliminary data.</text>
</comment>
<dbReference type="Gene3D" id="3.30.559.10">
    <property type="entry name" value="Chloramphenicol acetyltransferase-like domain"/>
    <property type="match status" value="1"/>
</dbReference>
<dbReference type="InterPro" id="IPR010828">
    <property type="entry name" value="Atf2/Sli1-like"/>
</dbReference>
<gene>
    <name evidence="1" type="ORF">FOXB_08182</name>
</gene>
<dbReference type="PaxDb" id="5507-FOXG_14787P0"/>